<dbReference type="InterPro" id="IPR038721">
    <property type="entry name" value="IS701-like_DDE_dom"/>
</dbReference>
<dbReference type="eggNOG" id="COG3385">
    <property type="taxonomic scope" value="Bacteria"/>
</dbReference>
<accession>C0QB35</accession>
<dbReference type="OrthoDB" id="5412605at2"/>
<dbReference type="EMBL" id="CP001087">
    <property type="protein sequence ID" value="ACN15179.1"/>
    <property type="molecule type" value="Genomic_DNA"/>
</dbReference>
<reference evidence="2" key="1">
    <citation type="submission" date="2008-05" db="EMBL/GenBank/DDBJ databases">
        <authorList>
            <person name="Strittmatter A."/>
            <person name="Liesegang H."/>
            <person name="Rabus R."/>
            <person name="Decker I."/>
            <person name="Amann J."/>
            <person name="Andres S."/>
            <person name="Henne A."/>
            <person name="Martinez-Arias R."/>
            <person name="Bartels D."/>
            <person name="Goesmann A."/>
            <person name="Krause L."/>
            <person name="Puehler A."/>
            <person name="Klenk H.-K."/>
            <person name="Richter M."/>
            <person name="Schueler M."/>
            <person name="Gloeckner F.O."/>
            <person name="Meyerdierks A."/>
            <person name="Widdel F."/>
            <person name="Gottschalk G."/>
            <person name="Amann R."/>
        </authorList>
    </citation>
    <scope>NUCLEOTIDE SEQUENCE</scope>
    <source>
        <strain>HRM2</strain>
    </source>
</reference>
<dbReference type="HOGENOM" id="CLU_041101_2_0_7"/>
<feature type="domain" description="Transposase IS701-like DDE" evidence="1">
    <location>
        <begin position="68"/>
        <end position="237"/>
    </location>
</feature>
<gene>
    <name evidence="2" type="ordered locus">HRM2_17280</name>
    <name evidence="3" type="ordered locus">HRM2_20800</name>
</gene>
<dbReference type="KEGG" id="dat:HRM2_17280"/>
<dbReference type="Pfam" id="PF13546">
    <property type="entry name" value="DDE_5"/>
    <property type="match status" value="1"/>
</dbReference>
<evidence type="ECO:0000313" key="4">
    <source>
        <dbReference type="Proteomes" id="UP000000442"/>
    </source>
</evidence>
<dbReference type="RefSeq" id="WP_015903621.1">
    <property type="nucleotide sequence ID" value="NC_012108.1"/>
</dbReference>
<dbReference type="AlphaFoldDB" id="C0QB35"/>
<dbReference type="Proteomes" id="UP000000442">
    <property type="component" value="Chromosome"/>
</dbReference>
<dbReference type="InterPro" id="IPR012337">
    <property type="entry name" value="RNaseH-like_sf"/>
</dbReference>
<keyword evidence="4" id="KW-1185">Reference proteome</keyword>
<organism evidence="2 4">
    <name type="scientific">Desulforapulum autotrophicum (strain ATCC 43914 / DSM 3382 / VKM B-1955 / HRM2)</name>
    <name type="common">Desulfobacterium autotrophicum</name>
    <dbReference type="NCBI Taxonomy" id="177437"/>
    <lineage>
        <taxon>Bacteria</taxon>
        <taxon>Pseudomonadati</taxon>
        <taxon>Thermodesulfobacteriota</taxon>
        <taxon>Desulfobacteria</taxon>
        <taxon>Desulfobacterales</taxon>
        <taxon>Desulfobacteraceae</taxon>
        <taxon>Desulforapulum</taxon>
    </lineage>
</organism>
<evidence type="ECO:0000313" key="3">
    <source>
        <dbReference type="EMBL" id="ACN15179.1"/>
    </source>
</evidence>
<sequence length="459" mass="52897">MHITSTEYQNQTINPEKLGIFGNYFSKLKVGSMLNNSGIVKTKGASPLELFTIVFNLAFIGKNFFQGVVRNKKVGVGKDAVYDFLNSPTYNWRRFTTLLSSRIYCIIKGLLDNSSEEVLIFDDSPYDRSRSKKVELLSRVYDHATHKYLKGFRLLTLGWSDGNSFLGIDFALLSSANKKNRYNEINPDIDKRTCGYQRRKEAITKSTMHLEPMVKKALKTGIRAKYLVMDSWFSMPSVISSLRKHIHIICMLKDHPKWFYEYNGKRLRLSDLYGKLKKKRGKAKVKASVLVRLPDGNKARVIFVPCDKKRGWLAFLSTDITIADDEIIRLYGKRWDIEVFFKMCKQHLKLVKEIQIRNYDGLIGHTSLVMARYNILSLFQRKSVDQRSFGDLFRACNEELANITFLDALTRIMQLAMATLRKVHNLSEKIINSMLDLIMGEALVYFGLSNRQTPLLEGE</sequence>
<dbReference type="EMBL" id="CP001087">
    <property type="protein sequence ID" value="ACN14834.1"/>
    <property type="molecule type" value="Genomic_DNA"/>
</dbReference>
<evidence type="ECO:0000259" key="1">
    <source>
        <dbReference type="Pfam" id="PF13546"/>
    </source>
</evidence>
<protein>
    <submittedName>
        <fullName evidence="2">Transposase (IS4 family protein)</fullName>
    </submittedName>
</protein>
<dbReference type="STRING" id="177437.HRM2_17280"/>
<dbReference type="SUPFAM" id="SSF53098">
    <property type="entry name" value="Ribonuclease H-like"/>
    <property type="match status" value="1"/>
</dbReference>
<reference evidence="2 4" key="2">
    <citation type="journal article" date="2009" name="Environ. Microbiol.">
        <title>Genome sequence of Desulfobacterium autotrophicum HRM2, a marine sulfate reducer oxidizing organic carbon completely to carbon dioxide.</title>
        <authorList>
            <person name="Strittmatter A.W."/>
            <person name="Liesegang H."/>
            <person name="Rabus R."/>
            <person name="Decker I."/>
            <person name="Amann J."/>
            <person name="Andres S."/>
            <person name="Henne A."/>
            <person name="Fricke W.F."/>
            <person name="Martinez-Arias R."/>
            <person name="Bartels D."/>
            <person name="Goesmann A."/>
            <person name="Krause L."/>
            <person name="Puehler A."/>
            <person name="Klenk H.P."/>
            <person name="Richter M."/>
            <person name="Schuler M."/>
            <person name="Gloeckner F.O."/>
            <person name="Meyerdierks A."/>
            <person name="Gottschalk G."/>
            <person name="Amann R."/>
        </authorList>
    </citation>
    <scope>NUCLEOTIDE SEQUENCE [LARGE SCALE GENOMIC DNA]</scope>
    <source>
        <strain evidence="4">ATCC 43914 / DSM 3382 / HRM2</strain>
        <strain evidence="2">HRM2</strain>
    </source>
</reference>
<proteinExistence type="predicted"/>
<evidence type="ECO:0000313" key="2">
    <source>
        <dbReference type="EMBL" id="ACN14834.1"/>
    </source>
</evidence>
<dbReference type="KEGG" id="dat:HRM2_20800"/>
<name>C0QB35_DESAH</name>